<organism evidence="1 2">
    <name type="scientific">Racocetra persica</name>
    <dbReference type="NCBI Taxonomy" id="160502"/>
    <lineage>
        <taxon>Eukaryota</taxon>
        <taxon>Fungi</taxon>
        <taxon>Fungi incertae sedis</taxon>
        <taxon>Mucoromycota</taxon>
        <taxon>Glomeromycotina</taxon>
        <taxon>Glomeromycetes</taxon>
        <taxon>Diversisporales</taxon>
        <taxon>Gigasporaceae</taxon>
        <taxon>Racocetra</taxon>
    </lineage>
</organism>
<proteinExistence type="predicted"/>
<protein>
    <submittedName>
        <fullName evidence="1">27523_t:CDS:1</fullName>
    </submittedName>
</protein>
<dbReference type="EMBL" id="CAJVQC010037442">
    <property type="protein sequence ID" value="CAG8763857.1"/>
    <property type="molecule type" value="Genomic_DNA"/>
</dbReference>
<reference evidence="1" key="1">
    <citation type="submission" date="2021-06" db="EMBL/GenBank/DDBJ databases">
        <authorList>
            <person name="Kallberg Y."/>
            <person name="Tangrot J."/>
            <person name="Rosling A."/>
        </authorList>
    </citation>
    <scope>NUCLEOTIDE SEQUENCE</scope>
    <source>
        <strain evidence="1">MA461A</strain>
    </source>
</reference>
<evidence type="ECO:0000313" key="2">
    <source>
        <dbReference type="Proteomes" id="UP000789920"/>
    </source>
</evidence>
<name>A0ACA9QSP6_9GLOM</name>
<keyword evidence="2" id="KW-1185">Reference proteome</keyword>
<accession>A0ACA9QSP6</accession>
<dbReference type="Proteomes" id="UP000789920">
    <property type="component" value="Unassembled WGS sequence"/>
</dbReference>
<gene>
    <name evidence="1" type="ORF">RPERSI_LOCUS15555</name>
</gene>
<sequence length="49" mass="5649">MESLEMIKKEFKQSFEAEENPKLVEDKNLKSKKGDQGAVYEKVNFSPAE</sequence>
<comment type="caution">
    <text evidence="1">The sequence shown here is derived from an EMBL/GenBank/DDBJ whole genome shotgun (WGS) entry which is preliminary data.</text>
</comment>
<evidence type="ECO:0000313" key="1">
    <source>
        <dbReference type="EMBL" id="CAG8763857.1"/>
    </source>
</evidence>